<accession>A0A0A7EKQ2</accession>
<dbReference type="OrthoDB" id="6292626at2"/>
<protein>
    <recommendedName>
        <fullName evidence="3">Lipoprotein</fullName>
    </recommendedName>
</protein>
<evidence type="ECO:0008006" key="3">
    <source>
        <dbReference type="Google" id="ProtNLM"/>
    </source>
</evidence>
<gene>
    <name evidence="1" type="ORF">OM33_19405</name>
</gene>
<organism evidence="1 2">
    <name type="scientific">Pseudoalteromonas piratica</name>
    <dbReference type="NCBI Taxonomy" id="1348114"/>
    <lineage>
        <taxon>Bacteria</taxon>
        <taxon>Pseudomonadati</taxon>
        <taxon>Pseudomonadota</taxon>
        <taxon>Gammaproteobacteria</taxon>
        <taxon>Alteromonadales</taxon>
        <taxon>Pseudoalteromonadaceae</taxon>
        <taxon>Pseudoalteromonas</taxon>
    </lineage>
</organism>
<dbReference type="eggNOG" id="ENOG50326M1">
    <property type="taxonomic scope" value="Bacteria"/>
</dbReference>
<evidence type="ECO:0000313" key="2">
    <source>
        <dbReference type="Proteomes" id="UP000030341"/>
    </source>
</evidence>
<dbReference type="KEGG" id="pseo:OM33_19405"/>
<dbReference type="Proteomes" id="UP000030341">
    <property type="component" value="Chromosome 2"/>
</dbReference>
<name>A0A0A7EKQ2_9GAMM</name>
<dbReference type="HOGENOM" id="CLU_1085323_0_0_6"/>
<reference evidence="1 2" key="1">
    <citation type="submission" date="2014-11" db="EMBL/GenBank/DDBJ databases">
        <title>Complete Genome Sequence of Pseudoalteromonas sp. Strain OCN003 Isolated from Kaneohe Bay, Oahu, Hawaii.</title>
        <authorList>
            <person name="Beurmann S."/>
            <person name="Videau P."/>
            <person name="Ushijima B."/>
            <person name="Smith A.M."/>
            <person name="Aeby G.S."/>
            <person name="Callahan S.M."/>
            <person name="Belcaid M."/>
        </authorList>
    </citation>
    <scope>NUCLEOTIDE SEQUENCE [LARGE SCALE GENOMIC DNA]</scope>
    <source>
        <strain evidence="1 2">OCN003</strain>
    </source>
</reference>
<keyword evidence="2" id="KW-1185">Reference proteome</keyword>
<dbReference type="AlphaFoldDB" id="A0A0A7EKQ2"/>
<sequence length="256" mass="28933">MKTLSLVTLILATVALVGCESTPEVKPRMARFNSPEVHSQPFNFKLAVGTDTSNEISINNTKKADRDSALRFSAAMTLSHGFEARYVDNGEQQLSLKYQWLGAPEEEKQSGNFSLATSAGYILSKRKEHTTRAYNNWSLEQKSYDLSLIAGYRFNRQTLMYGSVFYQDGDIDGKYYLTESYDDVNNEQINPGCGYDRTCVGSHFTDKGKAYGASLALEYEFLTWLVLTGELVHHKADWFNRSNNETGANLNLEFRF</sequence>
<proteinExistence type="predicted"/>
<dbReference type="SUPFAM" id="SSF56935">
    <property type="entry name" value="Porins"/>
    <property type="match status" value="1"/>
</dbReference>
<dbReference type="PROSITE" id="PS51257">
    <property type="entry name" value="PROKAR_LIPOPROTEIN"/>
    <property type="match status" value="1"/>
</dbReference>
<evidence type="ECO:0000313" key="1">
    <source>
        <dbReference type="EMBL" id="AIY67224.1"/>
    </source>
</evidence>
<dbReference type="EMBL" id="CP009889">
    <property type="protein sequence ID" value="AIY67224.1"/>
    <property type="molecule type" value="Genomic_DNA"/>
</dbReference>
<dbReference type="STRING" id="1348114.OM33_19405"/>
<dbReference type="RefSeq" id="WP_040136034.1">
    <property type="nucleotide sequence ID" value="NZ_CP009889.1"/>
</dbReference>